<accession>A0A1H7Y8R2</accession>
<dbReference type="Proteomes" id="UP000199450">
    <property type="component" value="Unassembled WGS sequence"/>
</dbReference>
<dbReference type="AlphaFoldDB" id="A0A1H7Y8R2"/>
<dbReference type="STRING" id="295069.SAMN05421856_103154"/>
<evidence type="ECO:0000313" key="2">
    <source>
        <dbReference type="Proteomes" id="UP000199450"/>
    </source>
</evidence>
<reference evidence="2" key="1">
    <citation type="submission" date="2016-10" db="EMBL/GenBank/DDBJ databases">
        <authorList>
            <person name="Varghese N."/>
            <person name="Submissions S."/>
        </authorList>
    </citation>
    <scope>NUCLEOTIDE SEQUENCE [LARGE SCALE GENOMIC DNA]</scope>
    <source>
        <strain evidence="2">DSM 17453</strain>
    </source>
</reference>
<dbReference type="EMBL" id="FOBV01000003">
    <property type="protein sequence ID" value="SEM42520.1"/>
    <property type="molecule type" value="Genomic_DNA"/>
</dbReference>
<keyword evidence="2" id="KW-1185">Reference proteome</keyword>
<evidence type="ECO:0000313" key="1">
    <source>
        <dbReference type="EMBL" id="SEM42520.1"/>
    </source>
</evidence>
<name>A0A1H7Y8R2_9FLAO</name>
<organism evidence="1 2">
    <name type="scientific">Chryseobacterium taichungense</name>
    <dbReference type="NCBI Taxonomy" id="295069"/>
    <lineage>
        <taxon>Bacteria</taxon>
        <taxon>Pseudomonadati</taxon>
        <taxon>Bacteroidota</taxon>
        <taxon>Flavobacteriia</taxon>
        <taxon>Flavobacteriales</taxon>
        <taxon>Weeksellaceae</taxon>
        <taxon>Chryseobacterium group</taxon>
        <taxon>Chryseobacterium</taxon>
    </lineage>
</organism>
<gene>
    <name evidence="1" type="ORF">SAMN05421856_103154</name>
</gene>
<sequence length="59" mass="7113">MLFENNSYYSFVMENPSKNSTPNSFEMKLNTSKREKDIIFKEEFKKNSTLSIRLQREEI</sequence>
<proteinExistence type="predicted"/>
<protein>
    <submittedName>
        <fullName evidence="1">Uncharacterized protein</fullName>
    </submittedName>
</protein>